<name>A0A1W1C146_9ZZZZ</name>
<sequence>MTKFILILLSLTIFSLTSANAALYKGQRIFVKKCLKCHDGGQSFVSEYKMRKWKKWMKKKGKPLASLHLKKKKAKKSWKYFKSKKYSKKSKHLKQFLIEYAKDSGNVPACN</sequence>
<dbReference type="GO" id="GO:0009055">
    <property type="term" value="F:electron transfer activity"/>
    <property type="evidence" value="ECO:0007669"/>
    <property type="project" value="InterPro"/>
</dbReference>
<organism evidence="1">
    <name type="scientific">hydrothermal vent metagenome</name>
    <dbReference type="NCBI Taxonomy" id="652676"/>
    <lineage>
        <taxon>unclassified sequences</taxon>
        <taxon>metagenomes</taxon>
        <taxon>ecological metagenomes</taxon>
    </lineage>
</organism>
<accession>A0A1W1C146</accession>
<reference evidence="1" key="1">
    <citation type="submission" date="2016-10" db="EMBL/GenBank/DDBJ databases">
        <authorList>
            <person name="de Groot N.N."/>
        </authorList>
    </citation>
    <scope>NUCLEOTIDE SEQUENCE</scope>
</reference>
<dbReference type="GO" id="GO:0020037">
    <property type="term" value="F:heme binding"/>
    <property type="evidence" value="ECO:0007669"/>
    <property type="project" value="InterPro"/>
</dbReference>
<evidence type="ECO:0008006" key="2">
    <source>
        <dbReference type="Google" id="ProtNLM"/>
    </source>
</evidence>
<dbReference type="AlphaFoldDB" id="A0A1W1C146"/>
<dbReference type="SUPFAM" id="SSF46626">
    <property type="entry name" value="Cytochrome c"/>
    <property type="match status" value="1"/>
</dbReference>
<proteinExistence type="predicted"/>
<evidence type="ECO:0000313" key="1">
    <source>
        <dbReference type="EMBL" id="SFV59431.1"/>
    </source>
</evidence>
<dbReference type="Gene3D" id="1.10.760.10">
    <property type="entry name" value="Cytochrome c-like domain"/>
    <property type="match status" value="1"/>
</dbReference>
<gene>
    <name evidence="1" type="ORF">MNB_SM-4-1319</name>
</gene>
<protein>
    <recommendedName>
        <fullName evidence="2">Cytochrome c domain-containing protein</fullName>
    </recommendedName>
</protein>
<dbReference type="InterPro" id="IPR036909">
    <property type="entry name" value="Cyt_c-like_dom_sf"/>
</dbReference>
<dbReference type="EMBL" id="FPHF01000050">
    <property type="protein sequence ID" value="SFV59431.1"/>
    <property type="molecule type" value="Genomic_DNA"/>
</dbReference>